<dbReference type="InParanoid" id="A0A7G1G3X2"/>
<dbReference type="AlphaFoldDB" id="A0A7G1G3X2"/>
<dbReference type="EMBL" id="AP018712">
    <property type="protein sequence ID" value="BBE29906.1"/>
    <property type="molecule type" value="Genomic_DNA"/>
</dbReference>
<evidence type="ECO:0008006" key="4">
    <source>
        <dbReference type="Google" id="ProtNLM"/>
    </source>
</evidence>
<evidence type="ECO:0000256" key="1">
    <source>
        <dbReference type="SAM" id="Phobius"/>
    </source>
</evidence>
<gene>
    <name evidence="2" type="ORF">OSSY52_00470</name>
</gene>
<evidence type="ECO:0000313" key="3">
    <source>
        <dbReference type="Proteomes" id="UP000516361"/>
    </source>
</evidence>
<dbReference type="Proteomes" id="UP000516361">
    <property type="component" value="Chromosome"/>
</dbReference>
<name>A0A7G1G3X2_9BACT</name>
<keyword evidence="1" id="KW-0812">Transmembrane</keyword>
<dbReference type="RefSeq" id="WP_190615050.1">
    <property type="nucleotide sequence ID" value="NZ_AP018712.1"/>
</dbReference>
<keyword evidence="1" id="KW-1133">Transmembrane helix</keyword>
<proteinExistence type="predicted"/>
<dbReference type="SUPFAM" id="SSF56954">
    <property type="entry name" value="Outer membrane efflux proteins (OEP)"/>
    <property type="match status" value="1"/>
</dbReference>
<accession>A0A7G1G3X2</accession>
<evidence type="ECO:0000313" key="2">
    <source>
        <dbReference type="EMBL" id="BBE29906.1"/>
    </source>
</evidence>
<keyword evidence="1" id="KW-0472">Membrane</keyword>
<keyword evidence="3" id="KW-1185">Reference proteome</keyword>
<reference evidence="2 3" key="1">
    <citation type="submission" date="2018-06" db="EMBL/GenBank/DDBJ databases">
        <title>Genome sequencing of Oceanotoga sp. sy52.</title>
        <authorList>
            <person name="Mori K."/>
        </authorList>
    </citation>
    <scope>NUCLEOTIDE SEQUENCE [LARGE SCALE GENOMIC DNA]</scope>
    <source>
        <strain evidence="3">sy52</strain>
    </source>
</reference>
<feature type="transmembrane region" description="Helical" evidence="1">
    <location>
        <begin position="7"/>
        <end position="27"/>
    </location>
</feature>
<protein>
    <recommendedName>
        <fullName evidence="4">Outer membrane efflux protein</fullName>
    </recommendedName>
</protein>
<organism evidence="2 3">
    <name type="scientific">Tepiditoga spiralis</name>
    <dbReference type="NCBI Taxonomy" id="2108365"/>
    <lineage>
        <taxon>Bacteria</taxon>
        <taxon>Thermotogati</taxon>
        <taxon>Thermotogota</taxon>
        <taxon>Thermotogae</taxon>
        <taxon>Petrotogales</taxon>
        <taxon>Petrotogaceae</taxon>
        <taxon>Tepiditoga</taxon>
    </lineage>
</organism>
<sequence>MNKTKKIMIVLFIILINAFLFGENLNYEKFDKAIKSMYLKEFKRTEDILNKYKMFFPNVSYNFGIDGDFSKLDFTTSQINLNWNIFSSGKNITEMKINEVVNRIEELLDKNKYFNKYISLRYEFFNMYQMQENLKILNKYYDKLIKITPPQNEIEKLKLEREKISTKIQKNDLKESFDNQNLNGFIFLILNKMQDVTFTYPKEYYEMKKLNELLNSYKLKDFKENYEYLIAKKEKEQNKYSKILTNNNEINFNLGANYDFKTNNYSLSFMMDYNYDVPFINFSGNGNYSNGHYNISSTINPVIKEQKKEENEKTLGEILAKVRDDYNKLLNQIEATENNLYIINLDIKISELEYEKNKEKKTDLEKILNERNIESTKLNYILNVVKYNLLVKTLIDTYYEKK</sequence>
<dbReference type="KEGG" id="ocy:OSSY52_00470"/>